<evidence type="ECO:0000256" key="6">
    <source>
        <dbReference type="SAM" id="Phobius"/>
    </source>
</evidence>
<name>A0ABX6NJN5_9BACT</name>
<dbReference type="RefSeq" id="WP_171268154.1">
    <property type="nucleotide sequence ID" value="NZ_CP039543.1"/>
</dbReference>
<dbReference type="Gene3D" id="1.10.3730.20">
    <property type="match status" value="1"/>
</dbReference>
<dbReference type="InterPro" id="IPR050638">
    <property type="entry name" value="AA-Vitamin_Transporters"/>
</dbReference>
<protein>
    <submittedName>
        <fullName evidence="8">DMT family transporter</fullName>
    </submittedName>
</protein>
<feature type="transmembrane region" description="Helical" evidence="6">
    <location>
        <begin position="158"/>
        <end position="181"/>
    </location>
</feature>
<keyword evidence="3 6" id="KW-0812">Transmembrane</keyword>
<comment type="subcellular location">
    <subcellularLocation>
        <location evidence="1">Membrane</location>
        <topology evidence="1">Multi-pass membrane protein</topology>
    </subcellularLocation>
</comment>
<gene>
    <name evidence="8" type="ORF">E8L03_18520</name>
</gene>
<feature type="transmembrane region" description="Helical" evidence="6">
    <location>
        <begin position="79"/>
        <end position="99"/>
    </location>
</feature>
<feature type="domain" description="EamA" evidence="7">
    <location>
        <begin position="15"/>
        <end position="150"/>
    </location>
</feature>
<dbReference type="InterPro" id="IPR037185">
    <property type="entry name" value="EmrE-like"/>
</dbReference>
<keyword evidence="5 6" id="KW-0472">Membrane</keyword>
<feature type="transmembrane region" description="Helical" evidence="6">
    <location>
        <begin position="38"/>
        <end position="58"/>
    </location>
</feature>
<sequence>MSVSPIAPRRSRWAAYLYLSSAMVIVGSSVVAGKLMVVELPVFLSSALRFVIALAVLVPIMRLREGSCLPRLSSRNWRILALQSLFGSFLFTTFLLYGLGSTSPAAAGVITSTTPAWIGLIAWLAMGERPGRRAVAGIACALLGVLLINTAGTSGHSGTVSLGGNLLVIAAVLCESLFLLMRKGVDQPLTALGASTAISLFGLVWFLPAGVVQAVQFDYAAASTGAWLAVVYYGLVITIVAYLCWFAGIVRVDAATAGVFTGLMPVSAVVLSMLVLGEAMTWPTLAGCALALAGILLISLAKGKEETAASGETTATKTETAAANAS</sequence>
<keyword evidence="4 6" id="KW-1133">Transmembrane helix</keyword>
<dbReference type="EMBL" id="CP039543">
    <property type="protein sequence ID" value="QJT10789.1"/>
    <property type="molecule type" value="Genomic_DNA"/>
</dbReference>
<dbReference type="PANTHER" id="PTHR32322:SF2">
    <property type="entry name" value="EAMA DOMAIN-CONTAINING PROTEIN"/>
    <property type="match status" value="1"/>
</dbReference>
<feature type="transmembrane region" description="Helical" evidence="6">
    <location>
        <begin position="105"/>
        <end position="126"/>
    </location>
</feature>
<reference evidence="8 9" key="1">
    <citation type="submission" date="2019-04" db="EMBL/GenBank/DDBJ databases">
        <title>Isolation and culture of sulfate reducing bacteria from the cold seep of the South China Sea.</title>
        <authorList>
            <person name="Sun C."/>
            <person name="Liu R."/>
        </authorList>
    </citation>
    <scope>NUCLEOTIDE SEQUENCE [LARGE SCALE GENOMIC DNA]</scope>
    <source>
        <strain evidence="8 9">CS1</strain>
    </source>
</reference>
<evidence type="ECO:0000256" key="2">
    <source>
        <dbReference type="ARBA" id="ARBA00007362"/>
    </source>
</evidence>
<evidence type="ECO:0000256" key="3">
    <source>
        <dbReference type="ARBA" id="ARBA00022692"/>
    </source>
</evidence>
<comment type="similarity">
    <text evidence="2">Belongs to the EamA transporter family.</text>
</comment>
<dbReference type="SUPFAM" id="SSF103481">
    <property type="entry name" value="Multidrug resistance efflux transporter EmrE"/>
    <property type="match status" value="2"/>
</dbReference>
<dbReference type="InterPro" id="IPR000620">
    <property type="entry name" value="EamA_dom"/>
</dbReference>
<evidence type="ECO:0000256" key="4">
    <source>
        <dbReference type="ARBA" id="ARBA00022989"/>
    </source>
</evidence>
<evidence type="ECO:0000256" key="5">
    <source>
        <dbReference type="ARBA" id="ARBA00023136"/>
    </source>
</evidence>
<feature type="transmembrane region" description="Helical" evidence="6">
    <location>
        <begin position="133"/>
        <end position="152"/>
    </location>
</feature>
<accession>A0ABX6NJN5</accession>
<evidence type="ECO:0000259" key="7">
    <source>
        <dbReference type="Pfam" id="PF00892"/>
    </source>
</evidence>
<proteinExistence type="inferred from homology"/>
<feature type="transmembrane region" description="Helical" evidence="6">
    <location>
        <begin position="257"/>
        <end position="276"/>
    </location>
</feature>
<feature type="domain" description="EamA" evidence="7">
    <location>
        <begin position="164"/>
        <end position="299"/>
    </location>
</feature>
<organism evidence="8 9">
    <name type="scientific">Oceanidesulfovibrio marinus</name>
    <dbReference type="NCBI Taxonomy" id="370038"/>
    <lineage>
        <taxon>Bacteria</taxon>
        <taxon>Pseudomonadati</taxon>
        <taxon>Thermodesulfobacteriota</taxon>
        <taxon>Desulfovibrionia</taxon>
        <taxon>Desulfovibrionales</taxon>
        <taxon>Desulfovibrionaceae</taxon>
        <taxon>Oceanidesulfovibrio</taxon>
    </lineage>
</organism>
<evidence type="ECO:0000256" key="1">
    <source>
        <dbReference type="ARBA" id="ARBA00004141"/>
    </source>
</evidence>
<feature type="transmembrane region" description="Helical" evidence="6">
    <location>
        <begin position="12"/>
        <end position="32"/>
    </location>
</feature>
<dbReference type="Pfam" id="PF00892">
    <property type="entry name" value="EamA"/>
    <property type="match status" value="2"/>
</dbReference>
<feature type="transmembrane region" description="Helical" evidence="6">
    <location>
        <begin position="227"/>
        <end position="250"/>
    </location>
</feature>
<dbReference type="Proteomes" id="UP000503251">
    <property type="component" value="Chromosome"/>
</dbReference>
<keyword evidence="9" id="KW-1185">Reference proteome</keyword>
<feature type="transmembrane region" description="Helical" evidence="6">
    <location>
        <begin position="282"/>
        <end position="301"/>
    </location>
</feature>
<evidence type="ECO:0000313" key="9">
    <source>
        <dbReference type="Proteomes" id="UP000503251"/>
    </source>
</evidence>
<feature type="transmembrane region" description="Helical" evidence="6">
    <location>
        <begin position="188"/>
        <end position="207"/>
    </location>
</feature>
<dbReference type="PANTHER" id="PTHR32322">
    <property type="entry name" value="INNER MEMBRANE TRANSPORTER"/>
    <property type="match status" value="1"/>
</dbReference>
<evidence type="ECO:0000313" key="8">
    <source>
        <dbReference type="EMBL" id="QJT10789.1"/>
    </source>
</evidence>